<proteinExistence type="predicted"/>
<dbReference type="InterPro" id="IPR009229">
    <property type="entry name" value="AgrD"/>
</dbReference>
<organism evidence="1">
    <name type="scientific">bioreactor metagenome</name>
    <dbReference type="NCBI Taxonomy" id="1076179"/>
    <lineage>
        <taxon>unclassified sequences</taxon>
        <taxon>metagenomes</taxon>
        <taxon>ecological metagenomes</taxon>
    </lineage>
</organism>
<sequence>MNKMKIYTAIAAMATLLATAVATSACIFFAYQPEEPQSLRDE</sequence>
<accession>A0A645ICX8</accession>
<dbReference type="AlphaFoldDB" id="A0A645ICX8"/>
<reference evidence="1" key="1">
    <citation type="submission" date="2019-08" db="EMBL/GenBank/DDBJ databases">
        <authorList>
            <person name="Kucharzyk K."/>
            <person name="Murdoch R.W."/>
            <person name="Higgins S."/>
            <person name="Loffler F."/>
        </authorList>
    </citation>
    <scope>NUCLEOTIDE SEQUENCE</scope>
</reference>
<evidence type="ECO:0008006" key="2">
    <source>
        <dbReference type="Google" id="ProtNLM"/>
    </source>
</evidence>
<dbReference type="EMBL" id="VSSQ01105044">
    <property type="protein sequence ID" value="MPN45283.1"/>
    <property type="molecule type" value="Genomic_DNA"/>
</dbReference>
<dbReference type="PROSITE" id="PS51257">
    <property type="entry name" value="PROKAR_LIPOPROTEIN"/>
    <property type="match status" value="1"/>
</dbReference>
<evidence type="ECO:0000313" key="1">
    <source>
        <dbReference type="EMBL" id="MPN45283.1"/>
    </source>
</evidence>
<name>A0A645ICX8_9ZZZZ</name>
<comment type="caution">
    <text evidence="1">The sequence shown here is derived from an EMBL/GenBank/DDBJ whole genome shotgun (WGS) entry which is preliminary data.</text>
</comment>
<protein>
    <recommendedName>
        <fullName evidence="2">Cyclic lactone autoinducer peptide</fullName>
    </recommendedName>
</protein>
<gene>
    <name evidence="1" type="ORF">SDC9_192850</name>
</gene>
<dbReference type="NCBIfam" id="TIGR04223">
    <property type="entry name" value="quorum_AgrD"/>
    <property type="match status" value="1"/>
</dbReference>